<dbReference type="Proteomes" id="UP000188324">
    <property type="component" value="Chromosome"/>
</dbReference>
<dbReference type="GO" id="GO:0003700">
    <property type="term" value="F:DNA-binding transcription factor activity"/>
    <property type="evidence" value="ECO:0007669"/>
    <property type="project" value="InterPro"/>
</dbReference>
<dbReference type="OrthoDB" id="3189808at2"/>
<organism evidence="3 4">
    <name type="scientific">Tessaracoccus flavus</name>
    <dbReference type="NCBI Taxonomy" id="1610493"/>
    <lineage>
        <taxon>Bacteria</taxon>
        <taxon>Bacillati</taxon>
        <taxon>Actinomycetota</taxon>
        <taxon>Actinomycetes</taxon>
        <taxon>Propionibacteriales</taxon>
        <taxon>Propionibacteriaceae</taxon>
        <taxon>Tessaracoccus</taxon>
    </lineage>
</organism>
<protein>
    <recommendedName>
        <fullName evidence="2">HTH marR-type domain-containing protein</fullName>
    </recommendedName>
</protein>
<gene>
    <name evidence="3" type="ORF">RPIT_11990</name>
</gene>
<dbReference type="InterPro" id="IPR000835">
    <property type="entry name" value="HTH_MarR-typ"/>
</dbReference>
<dbReference type="KEGG" id="tfl:RPIT_11990"/>
<dbReference type="SUPFAM" id="SSF46785">
    <property type="entry name" value="Winged helix' DNA-binding domain"/>
    <property type="match status" value="1"/>
</dbReference>
<dbReference type="InterPro" id="IPR036390">
    <property type="entry name" value="WH_DNA-bd_sf"/>
</dbReference>
<evidence type="ECO:0000313" key="3">
    <source>
        <dbReference type="EMBL" id="AQP45431.1"/>
    </source>
</evidence>
<dbReference type="PANTHER" id="PTHR18964">
    <property type="entry name" value="ROK (REPRESSOR, ORF, KINASE) FAMILY"/>
    <property type="match status" value="1"/>
</dbReference>
<dbReference type="Pfam" id="PF12802">
    <property type="entry name" value="MarR_2"/>
    <property type="match status" value="1"/>
</dbReference>
<dbReference type="InterPro" id="IPR043129">
    <property type="entry name" value="ATPase_NBD"/>
</dbReference>
<feature type="domain" description="HTH marR-type" evidence="2">
    <location>
        <begin position="19"/>
        <end position="71"/>
    </location>
</feature>
<evidence type="ECO:0000259" key="2">
    <source>
        <dbReference type="Pfam" id="PF12802"/>
    </source>
</evidence>
<dbReference type="SUPFAM" id="SSF53067">
    <property type="entry name" value="Actin-like ATPase domain"/>
    <property type="match status" value="1"/>
</dbReference>
<dbReference type="Gene3D" id="1.10.10.10">
    <property type="entry name" value="Winged helix-like DNA-binding domain superfamily/Winged helix DNA-binding domain"/>
    <property type="match status" value="1"/>
</dbReference>
<dbReference type="Gene3D" id="3.30.420.40">
    <property type="match status" value="2"/>
</dbReference>
<dbReference type="AlphaFoldDB" id="A0A1Q2CH41"/>
<dbReference type="Pfam" id="PF00480">
    <property type="entry name" value="ROK"/>
    <property type="match status" value="1"/>
</dbReference>
<dbReference type="InterPro" id="IPR000600">
    <property type="entry name" value="ROK"/>
</dbReference>
<dbReference type="RefSeq" id="WP_077343569.1">
    <property type="nucleotide sequence ID" value="NZ_CP019605.1"/>
</dbReference>
<accession>A0A1Q2CH41</accession>
<evidence type="ECO:0000313" key="4">
    <source>
        <dbReference type="Proteomes" id="UP000188324"/>
    </source>
</evidence>
<name>A0A1Q2CH41_9ACTN</name>
<evidence type="ECO:0000256" key="1">
    <source>
        <dbReference type="ARBA" id="ARBA00006479"/>
    </source>
</evidence>
<dbReference type="STRING" id="1610493.RPIT_11990"/>
<proteinExistence type="inferred from homology"/>
<comment type="similarity">
    <text evidence="1">Belongs to the ROK (NagC/XylR) family.</text>
</comment>
<keyword evidence="4" id="KW-1185">Reference proteome</keyword>
<dbReference type="PANTHER" id="PTHR18964:SF173">
    <property type="entry name" value="GLUCOKINASE"/>
    <property type="match status" value="1"/>
</dbReference>
<sequence length="393" mass="40158">MTENGEAPGSQASLREANSARLLNALTRYGQLTQVELAAATGLSPATVSNIVRQLVADGAVETSVTTRSGRRAQLVTLARNDSMTAGIHAGPRSLDVTLVDANLREVARQHLPLPAAHRFDTTLDRAALLVSELTSERGIGLHDLVGVGVAMPAGGRVGADPGLPSWAGVDVADTLGRRLGRPVFVTREIDAAASAEARLGALRGTECGIYVRVGDTTDSAIVIRGSVLRVGTHAAAGIGHVRVSPGGAICRCGGRGCLNTEVSIDSLRESLRISHGPMSLRDIVSAAKGGDPGCQQVISDAGAAIGSALADLATALGPDRISVGGPLARAGDILLSPIRDALEARPVLRGAEGLLGAGHLNESAETLGAAAYVFDMMSLVPMPDTARGGGRL</sequence>
<dbReference type="EMBL" id="CP019605">
    <property type="protein sequence ID" value="AQP45431.1"/>
    <property type="molecule type" value="Genomic_DNA"/>
</dbReference>
<reference evidence="3 4" key="1">
    <citation type="journal article" date="2016" name="Int. J. Syst. Evol. Microbiol.">
        <title>Tessaracoccus flavus sp. nov., isolated from the drainage system of a lindane-producing factory.</title>
        <authorList>
            <person name="Kumari R."/>
            <person name="Singh P."/>
            <person name="Schumann P."/>
            <person name="Lal R."/>
        </authorList>
    </citation>
    <scope>NUCLEOTIDE SEQUENCE [LARGE SCALE GENOMIC DNA]</scope>
    <source>
        <strain evidence="3 4">RP1T</strain>
    </source>
</reference>
<dbReference type="InterPro" id="IPR036388">
    <property type="entry name" value="WH-like_DNA-bd_sf"/>
</dbReference>